<dbReference type="AlphaFoldDB" id="A0A919SAW2"/>
<sequence>MVNRERVSLSVSSERDGRWLMSTLFFFLSGKPLFAARRCYRAAGREAGDPGERYLE</sequence>
<keyword evidence="2" id="KW-1185">Reference proteome</keyword>
<dbReference type="EMBL" id="BOQP01000003">
    <property type="protein sequence ID" value="GIM67573.1"/>
    <property type="molecule type" value="Genomic_DNA"/>
</dbReference>
<accession>A0A919SAW2</accession>
<organism evidence="1 2">
    <name type="scientific">Winogradskya consettensis</name>
    <dbReference type="NCBI Taxonomy" id="113560"/>
    <lineage>
        <taxon>Bacteria</taxon>
        <taxon>Bacillati</taxon>
        <taxon>Actinomycetota</taxon>
        <taxon>Actinomycetes</taxon>
        <taxon>Micromonosporales</taxon>
        <taxon>Micromonosporaceae</taxon>
        <taxon>Winogradskya</taxon>
    </lineage>
</organism>
<evidence type="ECO:0000313" key="1">
    <source>
        <dbReference type="EMBL" id="GIM67573.1"/>
    </source>
</evidence>
<proteinExistence type="predicted"/>
<comment type="caution">
    <text evidence="1">The sequence shown here is derived from an EMBL/GenBank/DDBJ whole genome shotgun (WGS) entry which is preliminary data.</text>
</comment>
<evidence type="ECO:0000313" key="2">
    <source>
        <dbReference type="Proteomes" id="UP000680865"/>
    </source>
</evidence>
<reference evidence="1" key="1">
    <citation type="submission" date="2021-03" db="EMBL/GenBank/DDBJ databases">
        <title>Whole genome shotgun sequence of Actinoplanes consettensis NBRC 14913.</title>
        <authorList>
            <person name="Komaki H."/>
            <person name="Tamura T."/>
        </authorList>
    </citation>
    <scope>NUCLEOTIDE SEQUENCE</scope>
    <source>
        <strain evidence="1">NBRC 14913</strain>
    </source>
</reference>
<protein>
    <submittedName>
        <fullName evidence="1">Uncharacterized protein</fullName>
    </submittedName>
</protein>
<dbReference type="Proteomes" id="UP000680865">
    <property type="component" value="Unassembled WGS sequence"/>
</dbReference>
<name>A0A919SAW2_9ACTN</name>
<gene>
    <name evidence="1" type="ORF">Aco04nite_06960</name>
</gene>